<dbReference type="Pfam" id="PF13577">
    <property type="entry name" value="SnoaL_4"/>
    <property type="match status" value="1"/>
</dbReference>
<evidence type="ECO:0000259" key="1">
    <source>
        <dbReference type="Pfam" id="PF13577"/>
    </source>
</evidence>
<keyword evidence="3" id="KW-1185">Reference proteome</keyword>
<reference evidence="2" key="1">
    <citation type="journal article" date="2015" name="Genome Announc.">
        <title>Draft Genome Sequence of Thiostrepton-Producing Streptomyces azureus ATCC 14921.</title>
        <authorList>
            <person name="Sakihara K."/>
            <person name="Maeda J."/>
            <person name="Tashiro K."/>
            <person name="Fujino Y."/>
            <person name="Kuhara S."/>
            <person name="Ohshima T."/>
            <person name="Ogata S."/>
            <person name="Doi K."/>
        </authorList>
    </citation>
    <scope>NUCLEOTIDE SEQUENCE [LARGE SCALE GENOMIC DNA]</scope>
    <source>
        <strain evidence="2">ATCC14921</strain>
    </source>
</reference>
<proteinExistence type="predicted"/>
<sequence>MIPPPAGLPGCYESPMDPMERLLAERACERLILDFVHRLDLGEPSSVAELFTEDGVWQWPEGDRLIKGRDALRTYFGSRPAGRLSRRLMSNVLVTVVSSGAAQAISYFTTYRVDGYEGGVIPAGPPVQVGHYEDTFRRAGGAWLLASRTLHLPFGGATPRANSPLA</sequence>
<dbReference type="SUPFAM" id="SSF54427">
    <property type="entry name" value="NTF2-like"/>
    <property type="match status" value="1"/>
</dbReference>
<dbReference type="Proteomes" id="UP000053859">
    <property type="component" value="Unassembled WGS sequence"/>
</dbReference>
<dbReference type="InterPro" id="IPR032710">
    <property type="entry name" value="NTF2-like_dom_sf"/>
</dbReference>
<evidence type="ECO:0000313" key="2">
    <source>
        <dbReference type="EMBL" id="GAP47020.1"/>
    </source>
</evidence>
<accession>A0A0K8PGK2</accession>
<gene>
    <name evidence="2" type="ORF">SAZU_1757</name>
</gene>
<dbReference type="AlphaFoldDB" id="A0A0K8PGK2"/>
<evidence type="ECO:0000313" key="3">
    <source>
        <dbReference type="Proteomes" id="UP000053859"/>
    </source>
</evidence>
<dbReference type="EMBL" id="DF968224">
    <property type="protein sequence ID" value="GAP47020.1"/>
    <property type="molecule type" value="Genomic_DNA"/>
</dbReference>
<dbReference type="InterPro" id="IPR037401">
    <property type="entry name" value="SnoaL-like"/>
</dbReference>
<feature type="domain" description="SnoaL-like" evidence="1">
    <location>
        <begin position="20"/>
        <end position="149"/>
    </location>
</feature>
<dbReference type="CDD" id="cd00531">
    <property type="entry name" value="NTF2_like"/>
    <property type="match status" value="1"/>
</dbReference>
<protein>
    <recommendedName>
        <fullName evidence="1">SnoaL-like domain-containing protein</fullName>
    </recommendedName>
</protein>
<dbReference type="Gene3D" id="3.10.450.50">
    <property type="match status" value="1"/>
</dbReference>
<organism evidence="2 3">
    <name type="scientific">Streptomyces azureus</name>
    <dbReference type="NCBI Taxonomy" id="146537"/>
    <lineage>
        <taxon>Bacteria</taxon>
        <taxon>Bacillati</taxon>
        <taxon>Actinomycetota</taxon>
        <taxon>Actinomycetes</taxon>
        <taxon>Kitasatosporales</taxon>
        <taxon>Streptomycetaceae</taxon>
        <taxon>Streptomyces</taxon>
    </lineage>
</organism>
<name>A0A0K8PGK2_STRAJ</name>
<dbReference type="PATRIC" id="fig|146537.3.peg.1851"/>